<gene>
    <name evidence="1" type="ORF">EK21DRAFT_108734</name>
</gene>
<sequence>MTSNQENTTGSLPGRVEALLEQDAAGQDAALRSLQQELGALQMERQNDILEQIFQSFGTAVGKQKEWQASFRESGILALALEDLDSSVASTSLQKQCLRVIGNSVADNDLNREVVMKEMQKLVAVIAHEELTTTALIVLFNLCNDFDPAKDAAAAIRLDLIISANLSSIPEGATDYAVELLTWTTGKLTTEQLKDETSLQIFANLLKLALQYDEDHYHEYSAIIVHYLQDPEFQSAVATPEYLDDLSNLMLDFEVRLSPEEIQAVFRELAITKHDSTPPSEDTTILLLSQLINSTSSISASDTFATNFTVNSPVIERIRTRLGYPTDTDTSPSSVCACVILGNLAMSDSICISMVHTLQLHLPLRDILLFSKHSALLYAALGFLRHLAFPEQNRTELGNARIIEACHRFLALYPDRATLPWVDDPAVRGEMGALLAKLVTNNPANIERVVMHRVGESRSEPGELPLQSVSNGPTCLGDLVKQSMEQTRPLPSTSMKNLGIEAGRTIVNVLRYLGRAGGPGRASGDGELDVDVVRKRMFEVQYIAKPLAKVVRQRFYADARSEGLLGLGLMAQSREGAARVIEEIKDDGGLLEAIKDFAEGKDGGVEQQGQAAGRDYQNAIVLMQALRNNWGDETDEALKDRIISLQELLGKSMTWRVAIACIGE</sequence>
<dbReference type="Gene3D" id="1.25.10.10">
    <property type="entry name" value="Leucine-rich Repeat Variant"/>
    <property type="match status" value="2"/>
</dbReference>
<proteinExistence type="predicted"/>
<name>A0A9P4HGH6_9PLEO</name>
<dbReference type="SUPFAM" id="SSF48371">
    <property type="entry name" value="ARM repeat"/>
    <property type="match status" value="1"/>
</dbReference>
<organism evidence="1 2">
    <name type="scientific">Setomelanomma holmii</name>
    <dbReference type="NCBI Taxonomy" id="210430"/>
    <lineage>
        <taxon>Eukaryota</taxon>
        <taxon>Fungi</taxon>
        <taxon>Dikarya</taxon>
        <taxon>Ascomycota</taxon>
        <taxon>Pezizomycotina</taxon>
        <taxon>Dothideomycetes</taxon>
        <taxon>Pleosporomycetidae</taxon>
        <taxon>Pleosporales</taxon>
        <taxon>Pleosporineae</taxon>
        <taxon>Phaeosphaeriaceae</taxon>
        <taxon>Setomelanomma</taxon>
    </lineage>
</organism>
<dbReference type="PANTHER" id="PTHR10957">
    <property type="entry name" value="RAP1 GTPASE-GDP DISSOCIATION STIMULATOR 1"/>
    <property type="match status" value="1"/>
</dbReference>
<dbReference type="InterPro" id="IPR040144">
    <property type="entry name" value="RAP1GDS1"/>
</dbReference>
<dbReference type="InterPro" id="IPR016024">
    <property type="entry name" value="ARM-type_fold"/>
</dbReference>
<keyword evidence="2" id="KW-1185">Reference proteome</keyword>
<protein>
    <submittedName>
        <fullName evidence="1">GTP binding protein-like protein</fullName>
    </submittedName>
</protein>
<reference evidence="1" key="1">
    <citation type="journal article" date="2020" name="Stud. Mycol.">
        <title>101 Dothideomycetes genomes: a test case for predicting lifestyles and emergence of pathogens.</title>
        <authorList>
            <person name="Haridas S."/>
            <person name="Albert R."/>
            <person name="Binder M."/>
            <person name="Bloem J."/>
            <person name="Labutti K."/>
            <person name="Salamov A."/>
            <person name="Andreopoulos B."/>
            <person name="Baker S."/>
            <person name="Barry K."/>
            <person name="Bills G."/>
            <person name="Bluhm B."/>
            <person name="Cannon C."/>
            <person name="Castanera R."/>
            <person name="Culley D."/>
            <person name="Daum C."/>
            <person name="Ezra D."/>
            <person name="Gonzalez J."/>
            <person name="Henrissat B."/>
            <person name="Kuo A."/>
            <person name="Liang C."/>
            <person name="Lipzen A."/>
            <person name="Lutzoni F."/>
            <person name="Magnuson J."/>
            <person name="Mondo S."/>
            <person name="Nolan M."/>
            <person name="Ohm R."/>
            <person name="Pangilinan J."/>
            <person name="Park H.-J."/>
            <person name="Ramirez L."/>
            <person name="Alfaro M."/>
            <person name="Sun H."/>
            <person name="Tritt A."/>
            <person name="Yoshinaga Y."/>
            <person name="Zwiers L.-H."/>
            <person name="Turgeon B."/>
            <person name="Goodwin S."/>
            <person name="Spatafora J."/>
            <person name="Crous P."/>
            <person name="Grigoriev I."/>
        </authorList>
    </citation>
    <scope>NUCLEOTIDE SEQUENCE</scope>
    <source>
        <strain evidence="1">CBS 110217</strain>
    </source>
</reference>
<comment type="caution">
    <text evidence="1">The sequence shown here is derived from an EMBL/GenBank/DDBJ whole genome shotgun (WGS) entry which is preliminary data.</text>
</comment>
<dbReference type="OrthoDB" id="26149at2759"/>
<dbReference type="AlphaFoldDB" id="A0A9P4HGH6"/>
<dbReference type="GO" id="GO:0005085">
    <property type="term" value="F:guanyl-nucleotide exchange factor activity"/>
    <property type="evidence" value="ECO:0007669"/>
    <property type="project" value="InterPro"/>
</dbReference>
<dbReference type="InterPro" id="IPR011989">
    <property type="entry name" value="ARM-like"/>
</dbReference>
<evidence type="ECO:0000313" key="1">
    <source>
        <dbReference type="EMBL" id="KAF2033597.1"/>
    </source>
</evidence>
<accession>A0A9P4HGH6</accession>
<dbReference type="EMBL" id="ML978165">
    <property type="protein sequence ID" value="KAF2033597.1"/>
    <property type="molecule type" value="Genomic_DNA"/>
</dbReference>
<evidence type="ECO:0000313" key="2">
    <source>
        <dbReference type="Proteomes" id="UP000799777"/>
    </source>
</evidence>
<dbReference type="Proteomes" id="UP000799777">
    <property type="component" value="Unassembled WGS sequence"/>
</dbReference>